<keyword evidence="5" id="KW-1133">Transmembrane helix</keyword>
<dbReference type="EMBL" id="PUIA01000016">
    <property type="protein sequence ID" value="PQO39265.1"/>
    <property type="molecule type" value="Genomic_DNA"/>
</dbReference>
<feature type="transmembrane region" description="Helical" evidence="5">
    <location>
        <begin position="12"/>
        <end position="31"/>
    </location>
</feature>
<evidence type="ECO:0000256" key="5">
    <source>
        <dbReference type="SAM" id="Phobius"/>
    </source>
</evidence>
<evidence type="ECO:0000256" key="2">
    <source>
        <dbReference type="RuleBase" id="RU362097"/>
    </source>
</evidence>
<feature type="region of interest" description="Disordered" evidence="4">
    <location>
        <begin position="499"/>
        <end position="549"/>
    </location>
</feature>
<comment type="similarity">
    <text evidence="1 2">Belongs to the outer membrane factor (OMF) (TC 1.B.17) family.</text>
</comment>
<dbReference type="PANTHER" id="PTHR30203">
    <property type="entry name" value="OUTER MEMBRANE CATION EFFLUX PROTEIN"/>
    <property type="match status" value="1"/>
</dbReference>
<dbReference type="PANTHER" id="PTHR30203:SF31">
    <property type="entry name" value="RND EFFLUX SYSTEM, OUTER MEMBRANE LIPOPROTEIN, NODT"/>
    <property type="match status" value="1"/>
</dbReference>
<keyword evidence="2" id="KW-0564">Palmitate</keyword>
<comment type="subcellular location">
    <subcellularLocation>
        <location evidence="2">Cell membrane</location>
        <topology evidence="2">Lipid-anchor</topology>
    </subcellularLocation>
</comment>
<comment type="caution">
    <text evidence="6">The sequence shown here is derived from an EMBL/GenBank/DDBJ whole genome shotgun (WGS) entry which is preliminary data.</text>
</comment>
<feature type="coiled-coil region" evidence="3">
    <location>
        <begin position="200"/>
        <end position="227"/>
    </location>
</feature>
<keyword evidence="2" id="KW-0449">Lipoprotein</keyword>
<accession>A0A2S8G492</accession>
<dbReference type="NCBIfam" id="TIGR01845">
    <property type="entry name" value="outer_NodT"/>
    <property type="match status" value="1"/>
</dbReference>
<dbReference type="InterPro" id="IPR010131">
    <property type="entry name" value="MdtP/NodT-like"/>
</dbReference>
<keyword evidence="2 5" id="KW-0812">Transmembrane</keyword>
<protein>
    <submittedName>
        <fullName evidence="6">RND transporter</fullName>
    </submittedName>
</protein>
<evidence type="ECO:0000313" key="7">
    <source>
        <dbReference type="Proteomes" id="UP000240009"/>
    </source>
</evidence>
<reference evidence="6 7" key="1">
    <citation type="submission" date="2018-02" db="EMBL/GenBank/DDBJ databases">
        <title>Comparative genomes isolates from brazilian mangrove.</title>
        <authorList>
            <person name="Araujo J.E."/>
            <person name="Taketani R.G."/>
            <person name="Silva M.C.P."/>
            <person name="Loureco M.V."/>
            <person name="Andreote F.D."/>
        </authorList>
    </citation>
    <scope>NUCLEOTIDE SEQUENCE [LARGE SCALE GENOMIC DNA]</scope>
    <source>
        <strain evidence="6 7">HEX-2 MGV</strain>
    </source>
</reference>
<evidence type="ECO:0000256" key="3">
    <source>
        <dbReference type="SAM" id="Coils"/>
    </source>
</evidence>
<keyword evidence="2 5" id="KW-0472">Membrane</keyword>
<evidence type="ECO:0000256" key="4">
    <source>
        <dbReference type="SAM" id="MobiDB-lite"/>
    </source>
</evidence>
<dbReference type="PROSITE" id="PS51257">
    <property type="entry name" value="PROKAR_LIPOPROTEIN"/>
    <property type="match status" value="1"/>
</dbReference>
<dbReference type="GO" id="GO:0015562">
    <property type="term" value="F:efflux transmembrane transporter activity"/>
    <property type="evidence" value="ECO:0007669"/>
    <property type="project" value="InterPro"/>
</dbReference>
<dbReference type="Pfam" id="PF02321">
    <property type="entry name" value="OEP"/>
    <property type="match status" value="2"/>
</dbReference>
<dbReference type="GO" id="GO:0005886">
    <property type="term" value="C:plasma membrane"/>
    <property type="evidence" value="ECO:0007669"/>
    <property type="project" value="UniProtKB-SubCell"/>
</dbReference>
<dbReference type="SUPFAM" id="SSF56954">
    <property type="entry name" value="Outer membrane efflux proteins (OEP)"/>
    <property type="match status" value="1"/>
</dbReference>
<keyword evidence="3" id="KW-0175">Coiled coil</keyword>
<dbReference type="Proteomes" id="UP000240009">
    <property type="component" value="Unassembled WGS sequence"/>
</dbReference>
<gene>
    <name evidence="6" type="ORF">C5Y96_05255</name>
</gene>
<sequence>MVMRKSKSTSKAAVIIGKLVLGAVATVSIGLSGCLVGPDHIDPGAPFQCEWIPPLPPGVSQSPNDSVAWWTKFNDPILTSMIVRTAQQNLTLGQAAERIAEARALRGIAVGGLFPDIDGTASYARRKTSGSGNSFGLANFNPPPFNFWSAGFDASWEIDIFGGVRRRVQATTADVDVAIEDHNALLVSLQGEVGANYIQVRTLQRRVEFVERNIELQRQSLKITEDRFAAGTVSQLDVEQAKSNLYSTEAGLPLLRQEMELAYHRLSVLMGEPPSDLSKQITPQQQFPMLPQDIAVGLPIELIRQRPDIRSAERQLAAQAARIGVAVSELYPRFTITGTFTVDSTRFNRWFTTDSIAYAAGPAMRWRLLDFGRVRSDIEAQRARWRGLVYYYQNEVITAAQEVEDSLSQYRYSIQRAKSLREAALAARAAAEISEEQYKGGIIPFQTLLDAQRFQAELDDQAAAAEGDIYLAVVSLYKALGGGWVDPFAVAPDPTAVPAGEIIEPTPANPNGNNDQDIPLDDNLIPNIPVPKDALLPADALPPPAAGGN</sequence>
<dbReference type="Gene3D" id="2.20.200.10">
    <property type="entry name" value="Outer membrane efflux proteins (OEP)"/>
    <property type="match status" value="1"/>
</dbReference>
<evidence type="ECO:0000313" key="6">
    <source>
        <dbReference type="EMBL" id="PQO39265.1"/>
    </source>
</evidence>
<name>A0A2S8G492_9BACT</name>
<proteinExistence type="inferred from homology"/>
<feature type="compositionally biased region" description="Pro residues" evidence="4">
    <location>
        <begin position="540"/>
        <end position="549"/>
    </location>
</feature>
<dbReference type="InterPro" id="IPR003423">
    <property type="entry name" value="OMP_efflux"/>
</dbReference>
<evidence type="ECO:0000256" key="1">
    <source>
        <dbReference type="ARBA" id="ARBA00007613"/>
    </source>
</evidence>
<organism evidence="6 7">
    <name type="scientific">Blastopirellula marina</name>
    <dbReference type="NCBI Taxonomy" id="124"/>
    <lineage>
        <taxon>Bacteria</taxon>
        <taxon>Pseudomonadati</taxon>
        <taxon>Planctomycetota</taxon>
        <taxon>Planctomycetia</taxon>
        <taxon>Pirellulales</taxon>
        <taxon>Pirellulaceae</taxon>
        <taxon>Blastopirellula</taxon>
    </lineage>
</organism>
<dbReference type="Gene3D" id="1.20.1600.10">
    <property type="entry name" value="Outer membrane efflux proteins (OEP)"/>
    <property type="match status" value="1"/>
</dbReference>
<keyword evidence="2" id="KW-1134">Transmembrane beta strand</keyword>
<dbReference type="AlphaFoldDB" id="A0A2S8G492"/>